<feature type="compositionally biased region" description="Low complexity" evidence="1">
    <location>
        <begin position="92"/>
        <end position="106"/>
    </location>
</feature>
<protein>
    <submittedName>
        <fullName evidence="2">Uncharacterized protein</fullName>
    </submittedName>
</protein>
<proteinExistence type="predicted"/>
<dbReference type="Proteomes" id="UP000636709">
    <property type="component" value="Unassembled WGS sequence"/>
</dbReference>
<dbReference type="EMBL" id="JACEFO010002666">
    <property type="protein sequence ID" value="KAF8652224.1"/>
    <property type="molecule type" value="Genomic_DNA"/>
</dbReference>
<accession>A0A835A6Q7</accession>
<comment type="caution">
    <text evidence="2">The sequence shown here is derived from an EMBL/GenBank/DDBJ whole genome shotgun (WGS) entry which is preliminary data.</text>
</comment>
<dbReference type="Pfam" id="PF25102">
    <property type="entry name" value="DUF7810"/>
    <property type="match status" value="1"/>
</dbReference>
<reference evidence="2" key="1">
    <citation type="submission" date="2020-07" db="EMBL/GenBank/DDBJ databases">
        <title>Genome sequence and genetic diversity analysis of an under-domesticated orphan crop, white fonio (Digitaria exilis).</title>
        <authorList>
            <person name="Bennetzen J.L."/>
            <person name="Chen S."/>
            <person name="Ma X."/>
            <person name="Wang X."/>
            <person name="Yssel A.E.J."/>
            <person name="Chaluvadi S.R."/>
            <person name="Johnson M."/>
            <person name="Gangashetty P."/>
            <person name="Hamidou F."/>
            <person name="Sanogo M.D."/>
            <person name="Zwaenepoel A."/>
            <person name="Wallace J."/>
            <person name="Van De Peer Y."/>
            <person name="Van Deynze A."/>
        </authorList>
    </citation>
    <scope>NUCLEOTIDE SEQUENCE</scope>
    <source>
        <tissue evidence="2">Leaves</tissue>
    </source>
</reference>
<evidence type="ECO:0000313" key="3">
    <source>
        <dbReference type="Proteomes" id="UP000636709"/>
    </source>
</evidence>
<evidence type="ECO:0000313" key="2">
    <source>
        <dbReference type="EMBL" id="KAF8652224.1"/>
    </source>
</evidence>
<dbReference type="PANTHER" id="PTHR35736:SF1">
    <property type="entry name" value="EXPRESSED PROTEIN"/>
    <property type="match status" value="1"/>
</dbReference>
<gene>
    <name evidence="2" type="ORF">HU200_062859</name>
</gene>
<keyword evidence="3" id="KW-1185">Reference proteome</keyword>
<name>A0A835A6Q7_9POAL</name>
<dbReference type="InterPro" id="IPR056712">
    <property type="entry name" value="DUF7810"/>
</dbReference>
<organism evidence="2 3">
    <name type="scientific">Digitaria exilis</name>
    <dbReference type="NCBI Taxonomy" id="1010633"/>
    <lineage>
        <taxon>Eukaryota</taxon>
        <taxon>Viridiplantae</taxon>
        <taxon>Streptophyta</taxon>
        <taxon>Embryophyta</taxon>
        <taxon>Tracheophyta</taxon>
        <taxon>Spermatophyta</taxon>
        <taxon>Magnoliopsida</taxon>
        <taxon>Liliopsida</taxon>
        <taxon>Poales</taxon>
        <taxon>Poaceae</taxon>
        <taxon>PACMAD clade</taxon>
        <taxon>Panicoideae</taxon>
        <taxon>Panicodae</taxon>
        <taxon>Paniceae</taxon>
        <taxon>Anthephorinae</taxon>
        <taxon>Digitaria</taxon>
    </lineage>
</organism>
<sequence>MLKSSARLGACTDLPAPVPCPTLAIVAQVDARPPRPPARRAPLPLTRAHSTRPPSLACSFRARTAAAPPAVRCAGADARPRPPDAAPPAPACSPASSAPLAPACSPAQPPLLHSRTRPTPLGQPPPRAWQEMEVSRECREGERLGEDKDKGVSSVPNWNLNTMHSCLVLGQKLSGADYTFLSSFRGSLLVEGLSTQVRWGHVWNRYAGPLSCRRQPHQLEMGMVQPWVEP</sequence>
<feature type="region of interest" description="Disordered" evidence="1">
    <location>
        <begin position="71"/>
        <end position="130"/>
    </location>
</feature>
<evidence type="ECO:0000256" key="1">
    <source>
        <dbReference type="SAM" id="MobiDB-lite"/>
    </source>
</evidence>
<dbReference type="PANTHER" id="PTHR35736">
    <property type="entry name" value="EXPRESSED PROTEIN"/>
    <property type="match status" value="1"/>
</dbReference>
<feature type="region of interest" description="Disordered" evidence="1">
    <location>
        <begin position="30"/>
        <end position="54"/>
    </location>
</feature>
<dbReference type="AlphaFoldDB" id="A0A835A6Q7"/>